<name>A0A3P7J4E2_STRVU</name>
<keyword evidence="3" id="KW-1185">Reference proteome</keyword>
<accession>A0A3P7J4E2</accession>
<dbReference type="AlphaFoldDB" id="A0A3P7J4E2"/>
<keyword evidence="1" id="KW-0472">Membrane</keyword>
<organism evidence="2 3">
    <name type="scientific">Strongylus vulgaris</name>
    <name type="common">Blood worm</name>
    <dbReference type="NCBI Taxonomy" id="40348"/>
    <lineage>
        <taxon>Eukaryota</taxon>
        <taxon>Metazoa</taxon>
        <taxon>Ecdysozoa</taxon>
        <taxon>Nematoda</taxon>
        <taxon>Chromadorea</taxon>
        <taxon>Rhabditida</taxon>
        <taxon>Rhabditina</taxon>
        <taxon>Rhabditomorpha</taxon>
        <taxon>Strongyloidea</taxon>
        <taxon>Strongylidae</taxon>
        <taxon>Strongylus</taxon>
    </lineage>
</organism>
<sequence length="85" mass="9599">MHCQYNYELYVFVCSFVVRSSPGNPDLIDPVTYARITIANPSELVRVHVFVTSAVVVICHVTLFLQGDRIPQTSNESFEMLFATT</sequence>
<protein>
    <submittedName>
        <fullName evidence="2">Uncharacterized protein</fullName>
    </submittedName>
</protein>
<dbReference type="EMBL" id="UYYB01095202">
    <property type="protein sequence ID" value="VDM75333.1"/>
    <property type="molecule type" value="Genomic_DNA"/>
</dbReference>
<proteinExistence type="predicted"/>
<evidence type="ECO:0000313" key="3">
    <source>
        <dbReference type="Proteomes" id="UP000270094"/>
    </source>
</evidence>
<reference evidence="2 3" key="1">
    <citation type="submission" date="2018-11" db="EMBL/GenBank/DDBJ databases">
        <authorList>
            <consortium name="Pathogen Informatics"/>
        </authorList>
    </citation>
    <scope>NUCLEOTIDE SEQUENCE [LARGE SCALE GENOMIC DNA]</scope>
</reference>
<evidence type="ECO:0000313" key="2">
    <source>
        <dbReference type="EMBL" id="VDM75333.1"/>
    </source>
</evidence>
<evidence type="ECO:0000256" key="1">
    <source>
        <dbReference type="SAM" id="Phobius"/>
    </source>
</evidence>
<dbReference type="Proteomes" id="UP000270094">
    <property type="component" value="Unassembled WGS sequence"/>
</dbReference>
<keyword evidence="1" id="KW-1133">Transmembrane helix</keyword>
<gene>
    <name evidence="2" type="ORF">SVUK_LOCUS10331</name>
</gene>
<feature type="transmembrane region" description="Helical" evidence="1">
    <location>
        <begin position="47"/>
        <end position="65"/>
    </location>
</feature>
<keyword evidence="1" id="KW-0812">Transmembrane</keyword>